<dbReference type="Pfam" id="PF02174">
    <property type="entry name" value="IRS"/>
    <property type="match status" value="1"/>
</dbReference>
<dbReference type="SMART" id="SM00310">
    <property type="entry name" value="PTBI"/>
    <property type="match status" value="1"/>
</dbReference>
<dbReference type="GO" id="GO:0043410">
    <property type="term" value="P:positive regulation of MAPK cascade"/>
    <property type="evidence" value="ECO:0007669"/>
    <property type="project" value="TreeGrafter"/>
</dbReference>
<dbReference type="Proteomes" id="UP000287033">
    <property type="component" value="Unassembled WGS sequence"/>
</dbReference>
<dbReference type="InterPro" id="IPR001849">
    <property type="entry name" value="PH_domain"/>
</dbReference>
<organism evidence="3 4">
    <name type="scientific">Chiloscyllium punctatum</name>
    <name type="common">Brownbanded bambooshark</name>
    <name type="synonym">Hemiscyllium punctatum</name>
    <dbReference type="NCBI Taxonomy" id="137246"/>
    <lineage>
        <taxon>Eukaryota</taxon>
        <taxon>Metazoa</taxon>
        <taxon>Chordata</taxon>
        <taxon>Craniata</taxon>
        <taxon>Vertebrata</taxon>
        <taxon>Chondrichthyes</taxon>
        <taxon>Elasmobranchii</taxon>
        <taxon>Galeomorphii</taxon>
        <taxon>Galeoidea</taxon>
        <taxon>Orectolobiformes</taxon>
        <taxon>Hemiscylliidae</taxon>
        <taxon>Chiloscyllium</taxon>
    </lineage>
</organism>
<name>A0A401RVP2_CHIPU</name>
<dbReference type="SUPFAM" id="SSF50729">
    <property type="entry name" value="PH domain-like"/>
    <property type="match status" value="2"/>
</dbReference>
<reference evidence="3 4" key="1">
    <citation type="journal article" date="2018" name="Nat. Ecol. Evol.">
        <title>Shark genomes provide insights into elasmobranch evolution and the origin of vertebrates.</title>
        <authorList>
            <person name="Hara Y"/>
            <person name="Yamaguchi K"/>
            <person name="Onimaru K"/>
            <person name="Kadota M"/>
            <person name="Koyanagi M"/>
            <person name="Keeley SD"/>
            <person name="Tatsumi K"/>
            <person name="Tanaka K"/>
            <person name="Motone F"/>
            <person name="Kageyama Y"/>
            <person name="Nozu R"/>
            <person name="Adachi N"/>
            <person name="Nishimura O"/>
            <person name="Nakagawa R"/>
            <person name="Tanegashima C"/>
            <person name="Kiyatake I"/>
            <person name="Matsumoto R"/>
            <person name="Murakumo K"/>
            <person name="Nishida K"/>
            <person name="Terakita A"/>
            <person name="Kuratani S"/>
            <person name="Sato K"/>
            <person name="Hyodo S Kuraku.S."/>
        </authorList>
    </citation>
    <scope>NUCLEOTIDE SEQUENCE [LARGE SCALE GENOMIC DNA]</scope>
</reference>
<dbReference type="InterPro" id="IPR050996">
    <property type="entry name" value="Docking_Protein_DOK"/>
</dbReference>
<dbReference type="AlphaFoldDB" id="A0A401RVP2"/>
<evidence type="ECO:0000313" key="3">
    <source>
        <dbReference type="EMBL" id="GCC22227.1"/>
    </source>
</evidence>
<keyword evidence="4" id="KW-1185">Reference proteome</keyword>
<comment type="caution">
    <text evidence="3">The sequence shown here is derived from an EMBL/GenBank/DDBJ whole genome shotgun (WGS) entry which is preliminary data.</text>
</comment>
<dbReference type="PROSITE" id="PS51064">
    <property type="entry name" value="IRS_PTB"/>
    <property type="match status" value="1"/>
</dbReference>
<feature type="domain" description="IRS-type PTB" evidence="2">
    <location>
        <begin position="142"/>
        <end position="246"/>
    </location>
</feature>
<dbReference type="GO" id="GO:0007169">
    <property type="term" value="P:cell surface receptor protein tyrosine kinase signaling pathway"/>
    <property type="evidence" value="ECO:0007669"/>
    <property type="project" value="TreeGrafter"/>
</dbReference>
<dbReference type="EMBL" id="BEZZ01000008">
    <property type="protein sequence ID" value="GCC22227.1"/>
    <property type="molecule type" value="Genomic_DNA"/>
</dbReference>
<dbReference type="PANTHER" id="PTHR21258:SF14">
    <property type="entry name" value="DOCKING PROTEIN 2"/>
    <property type="match status" value="1"/>
</dbReference>
<dbReference type="SMART" id="SM01244">
    <property type="entry name" value="IRS"/>
    <property type="match status" value="1"/>
</dbReference>
<dbReference type="GO" id="GO:0005737">
    <property type="term" value="C:cytoplasm"/>
    <property type="evidence" value="ECO:0007669"/>
    <property type="project" value="TreeGrafter"/>
</dbReference>
<evidence type="ECO:0000259" key="1">
    <source>
        <dbReference type="PROSITE" id="PS50003"/>
    </source>
</evidence>
<evidence type="ECO:0008006" key="5">
    <source>
        <dbReference type="Google" id="ProtNLM"/>
    </source>
</evidence>
<evidence type="ECO:0000259" key="2">
    <source>
        <dbReference type="PROSITE" id="PS51064"/>
    </source>
</evidence>
<accession>A0A401RVP2</accession>
<sequence length="291" mass="33867">MEDVVKEGPLCMQQHKFRKKWKRVWLILYSQSNQSVARLEYFEFKEGSSLSEKQITKRIDRKVIRISDCIRISEVVSENWSKDSSAFTVETTSKLYTFLTETTDCKGWIQKLTETAFQHPGEDSDTVAMRMKENELYCSHEGAKEYNVSIRRTDASERCELSGMYLLKAGKDALILKNITLEQVVYEWPYMFLRRFGGDKRMFSIESGRRCKSGPGKFEFETTQGKQIFMSVNAAVKMQRDNNEEECCNSDPLESYNLFPERLNFPFTLPDVFSWLSGFNCLGLDLERTCS</sequence>
<feature type="domain" description="PH" evidence="1">
    <location>
        <begin position="3"/>
        <end position="117"/>
    </location>
</feature>
<dbReference type="OrthoDB" id="6020914at2759"/>
<protein>
    <recommendedName>
        <fullName evidence="5">IRS-type PTB domain-containing protein</fullName>
    </recommendedName>
</protein>
<evidence type="ECO:0000313" key="4">
    <source>
        <dbReference type="Proteomes" id="UP000287033"/>
    </source>
</evidence>
<dbReference type="Gene3D" id="2.30.29.30">
    <property type="entry name" value="Pleckstrin-homology domain (PH domain)/Phosphotyrosine-binding domain (PTB)"/>
    <property type="match status" value="2"/>
</dbReference>
<proteinExistence type="predicted"/>
<dbReference type="InterPro" id="IPR011993">
    <property type="entry name" value="PH-like_dom_sf"/>
</dbReference>
<dbReference type="OMA" id="CDESAMS"/>
<dbReference type="GO" id="GO:0007265">
    <property type="term" value="P:Ras protein signal transduction"/>
    <property type="evidence" value="ECO:0007669"/>
    <property type="project" value="TreeGrafter"/>
</dbReference>
<gene>
    <name evidence="3" type="ORF">chiPu_0000612</name>
</gene>
<dbReference type="InterPro" id="IPR002404">
    <property type="entry name" value="IRS_PTB"/>
</dbReference>
<dbReference type="PROSITE" id="PS50003">
    <property type="entry name" value="PH_DOMAIN"/>
    <property type="match status" value="1"/>
</dbReference>
<dbReference type="STRING" id="137246.A0A401RVP2"/>
<dbReference type="PANTHER" id="PTHR21258">
    <property type="entry name" value="DOCKING PROTEIN RELATED"/>
    <property type="match status" value="1"/>
</dbReference>
<dbReference type="SMART" id="SM00233">
    <property type="entry name" value="PH"/>
    <property type="match status" value="1"/>
</dbReference>